<accession>A0A0A8YUA4</accession>
<protein>
    <submittedName>
        <fullName evidence="2">Uncharacterized protein</fullName>
    </submittedName>
</protein>
<dbReference type="AlphaFoldDB" id="A0A0A8YUA4"/>
<evidence type="ECO:0000256" key="1">
    <source>
        <dbReference type="SAM" id="MobiDB-lite"/>
    </source>
</evidence>
<organism evidence="2">
    <name type="scientific">Arundo donax</name>
    <name type="common">Giant reed</name>
    <name type="synonym">Donax arundinaceus</name>
    <dbReference type="NCBI Taxonomy" id="35708"/>
    <lineage>
        <taxon>Eukaryota</taxon>
        <taxon>Viridiplantae</taxon>
        <taxon>Streptophyta</taxon>
        <taxon>Embryophyta</taxon>
        <taxon>Tracheophyta</taxon>
        <taxon>Spermatophyta</taxon>
        <taxon>Magnoliopsida</taxon>
        <taxon>Liliopsida</taxon>
        <taxon>Poales</taxon>
        <taxon>Poaceae</taxon>
        <taxon>PACMAD clade</taxon>
        <taxon>Arundinoideae</taxon>
        <taxon>Arundineae</taxon>
        <taxon>Arundo</taxon>
    </lineage>
</organism>
<sequence>MKGPRKQKLTRRSSKITIERPANGLALDDEKHSTSKVQTRAASTQWMRSWHFHFVIHQYCKKEISIGSCKQPRHIP</sequence>
<name>A0A0A8YUA4_ARUDO</name>
<reference evidence="2" key="2">
    <citation type="journal article" date="2015" name="Data Brief">
        <title>Shoot transcriptome of the giant reed, Arundo donax.</title>
        <authorList>
            <person name="Barrero R.A."/>
            <person name="Guerrero F.D."/>
            <person name="Moolhuijzen P."/>
            <person name="Goolsby J.A."/>
            <person name="Tidwell J."/>
            <person name="Bellgard S.E."/>
            <person name="Bellgard M.I."/>
        </authorList>
    </citation>
    <scope>NUCLEOTIDE SEQUENCE</scope>
    <source>
        <tissue evidence="2">Shoot tissue taken approximately 20 cm above the soil surface</tissue>
    </source>
</reference>
<feature type="compositionally biased region" description="Basic residues" evidence="1">
    <location>
        <begin position="1"/>
        <end position="14"/>
    </location>
</feature>
<reference evidence="2" key="1">
    <citation type="submission" date="2014-09" db="EMBL/GenBank/DDBJ databases">
        <authorList>
            <person name="Magalhaes I.L.F."/>
            <person name="Oliveira U."/>
            <person name="Santos F.R."/>
            <person name="Vidigal T.H.D.A."/>
            <person name="Brescovit A.D."/>
            <person name="Santos A.J."/>
        </authorList>
    </citation>
    <scope>NUCLEOTIDE SEQUENCE</scope>
    <source>
        <tissue evidence="2">Shoot tissue taken approximately 20 cm above the soil surface</tissue>
    </source>
</reference>
<dbReference type="EMBL" id="GBRH01271708">
    <property type="protein sequence ID" value="JAD26187.1"/>
    <property type="molecule type" value="Transcribed_RNA"/>
</dbReference>
<feature type="region of interest" description="Disordered" evidence="1">
    <location>
        <begin position="1"/>
        <end position="32"/>
    </location>
</feature>
<evidence type="ECO:0000313" key="2">
    <source>
        <dbReference type="EMBL" id="JAD26187.1"/>
    </source>
</evidence>
<proteinExistence type="predicted"/>